<evidence type="ECO:0000256" key="3">
    <source>
        <dbReference type="SAM" id="Phobius"/>
    </source>
</evidence>
<reference evidence="5" key="2">
    <citation type="submission" date="2021-09" db="EMBL/GenBank/DDBJ databases">
        <authorList>
            <person name="Jia N."/>
            <person name="Wang J."/>
            <person name="Shi W."/>
            <person name="Du L."/>
            <person name="Sun Y."/>
            <person name="Zhan W."/>
            <person name="Jiang J."/>
            <person name="Wang Q."/>
            <person name="Zhang B."/>
            <person name="Ji P."/>
            <person name="Sakyi L.B."/>
            <person name="Cui X."/>
            <person name="Yuan T."/>
            <person name="Jiang B."/>
            <person name="Yang W."/>
            <person name="Lam T.T.-Y."/>
            <person name="Chang Q."/>
            <person name="Ding S."/>
            <person name="Wang X."/>
            <person name="Zhu J."/>
            <person name="Ruan X."/>
            <person name="Zhao L."/>
            <person name="Wei J."/>
            <person name="Que T."/>
            <person name="Du C."/>
            <person name="Cheng J."/>
            <person name="Dai P."/>
            <person name="Han X."/>
            <person name="Huang E."/>
            <person name="Gao Y."/>
            <person name="Liu J."/>
            <person name="Shao H."/>
            <person name="Ye R."/>
            <person name="Li L."/>
            <person name="Wei W."/>
            <person name="Wang X."/>
            <person name="Wang C."/>
            <person name="Huo Q."/>
            <person name="Li W."/>
            <person name="Guo W."/>
            <person name="Chen H."/>
            <person name="Chen S."/>
            <person name="Zhou L."/>
            <person name="Zhou L."/>
            <person name="Ni X."/>
            <person name="Tian J."/>
            <person name="Zhou Y."/>
            <person name="Sheng Y."/>
            <person name="Liu T."/>
            <person name="Pan Y."/>
            <person name="Xia L."/>
            <person name="Li J."/>
            <person name="Zhao F."/>
            <person name="Cao W."/>
        </authorList>
    </citation>
    <scope>NUCLEOTIDE SEQUENCE</scope>
    <source>
        <strain evidence="5">Rsan-2018</strain>
        <tissue evidence="5">Larvae</tissue>
    </source>
</reference>
<name>A0A9D4QAM9_RHISA</name>
<evidence type="ECO:0000313" key="5">
    <source>
        <dbReference type="EMBL" id="KAH7972756.1"/>
    </source>
</evidence>
<protein>
    <recommendedName>
        <fullName evidence="4">Peptidase M13 N-terminal domain-containing protein</fullName>
    </recommendedName>
</protein>
<dbReference type="EMBL" id="JABSTV010001247">
    <property type="protein sequence ID" value="KAH7972756.1"/>
    <property type="molecule type" value="Genomic_DNA"/>
</dbReference>
<dbReference type="InterPro" id="IPR000718">
    <property type="entry name" value="Peptidase_M13"/>
</dbReference>
<evidence type="ECO:0000313" key="6">
    <source>
        <dbReference type="Proteomes" id="UP000821837"/>
    </source>
</evidence>
<comment type="similarity">
    <text evidence="1">Belongs to the peptidase M13 family.</text>
</comment>
<reference evidence="5" key="1">
    <citation type="journal article" date="2020" name="Cell">
        <title>Large-Scale Comparative Analyses of Tick Genomes Elucidate Their Genetic Diversity and Vector Capacities.</title>
        <authorList>
            <consortium name="Tick Genome and Microbiome Consortium (TIGMIC)"/>
            <person name="Jia N."/>
            <person name="Wang J."/>
            <person name="Shi W."/>
            <person name="Du L."/>
            <person name="Sun Y."/>
            <person name="Zhan W."/>
            <person name="Jiang J.F."/>
            <person name="Wang Q."/>
            <person name="Zhang B."/>
            <person name="Ji P."/>
            <person name="Bell-Sakyi L."/>
            <person name="Cui X.M."/>
            <person name="Yuan T.T."/>
            <person name="Jiang B.G."/>
            <person name="Yang W.F."/>
            <person name="Lam T.T."/>
            <person name="Chang Q.C."/>
            <person name="Ding S.J."/>
            <person name="Wang X.J."/>
            <person name="Zhu J.G."/>
            <person name="Ruan X.D."/>
            <person name="Zhao L."/>
            <person name="Wei J.T."/>
            <person name="Ye R.Z."/>
            <person name="Que T.C."/>
            <person name="Du C.H."/>
            <person name="Zhou Y.H."/>
            <person name="Cheng J.X."/>
            <person name="Dai P.F."/>
            <person name="Guo W.B."/>
            <person name="Han X.H."/>
            <person name="Huang E.J."/>
            <person name="Li L.F."/>
            <person name="Wei W."/>
            <person name="Gao Y.C."/>
            <person name="Liu J.Z."/>
            <person name="Shao H.Z."/>
            <person name="Wang X."/>
            <person name="Wang C.C."/>
            <person name="Yang T.C."/>
            <person name="Huo Q.B."/>
            <person name="Li W."/>
            <person name="Chen H.Y."/>
            <person name="Chen S.E."/>
            <person name="Zhou L.G."/>
            <person name="Ni X.B."/>
            <person name="Tian J.H."/>
            <person name="Sheng Y."/>
            <person name="Liu T."/>
            <person name="Pan Y.S."/>
            <person name="Xia L.Y."/>
            <person name="Li J."/>
            <person name="Zhao F."/>
            <person name="Cao W.C."/>
        </authorList>
    </citation>
    <scope>NUCLEOTIDE SEQUENCE</scope>
    <source>
        <strain evidence="5">Rsan-2018</strain>
    </source>
</reference>
<dbReference type="GO" id="GO:0016485">
    <property type="term" value="P:protein processing"/>
    <property type="evidence" value="ECO:0007669"/>
    <property type="project" value="TreeGrafter"/>
</dbReference>
<feature type="compositionally biased region" description="Polar residues" evidence="2">
    <location>
        <begin position="76"/>
        <end position="89"/>
    </location>
</feature>
<evidence type="ECO:0000256" key="2">
    <source>
        <dbReference type="SAM" id="MobiDB-lite"/>
    </source>
</evidence>
<sequence>MESSAVPSRDRASNASIGNVTLVKGDAQDTEAGTAEVGLTAATVGPGEQSTLPPELDKQLSTEADLQPVGPAPSEPSLSTVADRTSASPKETEGSGAGHLQHVGNDGGEVPLPVHDRPREGSFSHGTAVTAAVQEAALPPADGCDQGNSTTRLDEAAQMTKNAMPYDAKARVTADATYATSGVFGSLGARSAEPHRPRDASSVQLPPQCVITGQQAVTQDVNREGDTEAVGLGPSSRKISVAAISLTTGLERAAKGKTPEPPSIQSVKTMVSQQSSTSQPKKTRARRLDESFYEKIAVIRRTTQITMITSICMDARVARWLAAISGTIFAIAFVIAIITTHFKEDNCAKTCITLDCLVHASLLKASLNTSVDPCDDFSAYVCSSWVPRQAAFREKIDSVMERMRYTWYNDFGEHLRLGSTRLPVGKKALAMYEMCMNASSAEETSWRISLILSLFQHLPVGWHNISNEAVSAVSLAVLLAYKWQAPFWLTVSVLDRTSRASRRVVVKPGAYLPTFLKQHNIAAGSYGQYMLAFFTAYLPHSGERPIRLSDDHVRSVRDMEADVLGQLNYVYSQIEEPAAFTFGEMDAMAASGSAGRRSLFRNFREALSLKPRLSPRDMVLASHVALFHVLVGLVAKYGDAKLKYLLIWEFVQVYLPLGDPRLLVSRYGSKSKADAQRHVYCAYHVEASFKVLVLSLAVVAGFAAESRDRIDAHFDVLVSTAVKKVRSATWLDEESKIRVVNKLARVKKQMWPPRSLLVDDTLEKIYADISENETSVAEFWIKTHTTMAEVNVSADYMEALRLPANNLTPYIDYDYIFNSVEVATSIAAAPAFYRNGTAAMFYGGLGLLMALQLVRFIDKKGLMWASAEVMVDSILSSPSRHAYDEKFHCLSEYGTTHIFPEIPALEIVQSALAESHDFGAEEHLALSPDLPEGKVFFLTICYMACATPGHSDPVAADCNKLVQNSHYFAKVFNCPNGSRMNPQRKCSFLVDFENSMRGL</sequence>
<organism evidence="5 6">
    <name type="scientific">Rhipicephalus sanguineus</name>
    <name type="common">Brown dog tick</name>
    <name type="synonym">Ixodes sanguineus</name>
    <dbReference type="NCBI Taxonomy" id="34632"/>
    <lineage>
        <taxon>Eukaryota</taxon>
        <taxon>Metazoa</taxon>
        <taxon>Ecdysozoa</taxon>
        <taxon>Arthropoda</taxon>
        <taxon>Chelicerata</taxon>
        <taxon>Arachnida</taxon>
        <taxon>Acari</taxon>
        <taxon>Parasitiformes</taxon>
        <taxon>Ixodida</taxon>
        <taxon>Ixodoidea</taxon>
        <taxon>Ixodidae</taxon>
        <taxon>Rhipicephalinae</taxon>
        <taxon>Rhipicephalus</taxon>
        <taxon>Rhipicephalus</taxon>
    </lineage>
</organism>
<dbReference type="Gene3D" id="1.10.1380.10">
    <property type="entry name" value="Neutral endopeptidase , domain2"/>
    <property type="match status" value="1"/>
</dbReference>
<dbReference type="InterPro" id="IPR008753">
    <property type="entry name" value="Peptidase_M13_N"/>
</dbReference>
<proteinExistence type="inferred from homology"/>
<dbReference type="PANTHER" id="PTHR11733">
    <property type="entry name" value="ZINC METALLOPROTEASE FAMILY M13 NEPRILYSIN-RELATED"/>
    <property type="match status" value="1"/>
</dbReference>
<dbReference type="Proteomes" id="UP000821837">
    <property type="component" value="Chromosome 11"/>
</dbReference>
<dbReference type="InterPro" id="IPR024079">
    <property type="entry name" value="MetalloPept_cat_dom_sf"/>
</dbReference>
<feature type="domain" description="Peptidase M13 N-terminal" evidence="4">
    <location>
        <begin position="373"/>
        <end position="750"/>
    </location>
</feature>
<dbReference type="GO" id="GO:0005886">
    <property type="term" value="C:plasma membrane"/>
    <property type="evidence" value="ECO:0007669"/>
    <property type="project" value="TreeGrafter"/>
</dbReference>
<keyword evidence="6" id="KW-1185">Reference proteome</keyword>
<feature type="transmembrane region" description="Helical" evidence="3">
    <location>
        <begin position="317"/>
        <end position="339"/>
    </location>
</feature>
<evidence type="ECO:0000256" key="1">
    <source>
        <dbReference type="ARBA" id="ARBA00007357"/>
    </source>
</evidence>
<keyword evidence="3" id="KW-1133">Transmembrane helix</keyword>
<dbReference type="Pfam" id="PF05649">
    <property type="entry name" value="Peptidase_M13_N"/>
    <property type="match status" value="1"/>
</dbReference>
<feature type="region of interest" description="Disordered" evidence="2">
    <location>
        <begin position="253"/>
        <end position="284"/>
    </location>
</feature>
<comment type="caution">
    <text evidence="5">The sequence shown here is derived from an EMBL/GenBank/DDBJ whole genome shotgun (WGS) entry which is preliminary data.</text>
</comment>
<keyword evidence="3" id="KW-0812">Transmembrane</keyword>
<evidence type="ECO:0000259" key="4">
    <source>
        <dbReference type="Pfam" id="PF05649"/>
    </source>
</evidence>
<dbReference type="VEuPathDB" id="VectorBase:RSAN_055681"/>
<dbReference type="SUPFAM" id="SSF55486">
    <property type="entry name" value="Metalloproteases ('zincins'), catalytic domain"/>
    <property type="match status" value="1"/>
</dbReference>
<dbReference type="Gene3D" id="3.40.390.10">
    <property type="entry name" value="Collagenase (Catalytic Domain)"/>
    <property type="match status" value="2"/>
</dbReference>
<keyword evidence="3" id="KW-0472">Membrane</keyword>
<feature type="region of interest" description="Disordered" evidence="2">
    <location>
        <begin position="1"/>
        <end position="124"/>
    </location>
</feature>
<accession>A0A9D4QAM9</accession>
<gene>
    <name evidence="5" type="ORF">HPB52_016631</name>
</gene>
<dbReference type="GO" id="GO:0004222">
    <property type="term" value="F:metalloendopeptidase activity"/>
    <property type="evidence" value="ECO:0007669"/>
    <property type="project" value="InterPro"/>
</dbReference>
<dbReference type="AlphaFoldDB" id="A0A9D4QAM9"/>
<dbReference type="PANTHER" id="PTHR11733:SF241">
    <property type="entry name" value="GH26575P-RELATED"/>
    <property type="match status" value="1"/>
</dbReference>
<dbReference type="PROSITE" id="PS51885">
    <property type="entry name" value="NEPRILYSIN"/>
    <property type="match status" value="1"/>
</dbReference>
<dbReference type="InterPro" id="IPR042089">
    <property type="entry name" value="Peptidase_M13_dom_2"/>
</dbReference>